<dbReference type="AlphaFoldDB" id="A0AA86U4U9"/>
<evidence type="ECO:0000313" key="2">
    <source>
        <dbReference type="EMBL" id="CAL6014658.1"/>
    </source>
</evidence>
<organism evidence="1">
    <name type="scientific">Hexamita inflata</name>
    <dbReference type="NCBI Taxonomy" id="28002"/>
    <lineage>
        <taxon>Eukaryota</taxon>
        <taxon>Metamonada</taxon>
        <taxon>Diplomonadida</taxon>
        <taxon>Hexamitidae</taxon>
        <taxon>Hexamitinae</taxon>
        <taxon>Hexamita</taxon>
    </lineage>
</organism>
<protein>
    <submittedName>
        <fullName evidence="2">Hypothetical_protein</fullName>
    </submittedName>
</protein>
<dbReference type="Proteomes" id="UP001642409">
    <property type="component" value="Unassembled WGS sequence"/>
</dbReference>
<sequence length="127" mass="15427">MFYNKPRFDVFPKCLPTYMRQMIIWFTTFYQEGYCGFQYQIECILEFIWSEINLQVYITIYYGNFHRTVYFNSVSCSNYRQQKMTILGQTAQNQKKSGAQKFMENYLLTLYSFDKSVQFSNEELVRT</sequence>
<reference evidence="2 3" key="2">
    <citation type="submission" date="2024-07" db="EMBL/GenBank/DDBJ databases">
        <authorList>
            <person name="Akdeniz Z."/>
        </authorList>
    </citation>
    <scope>NUCLEOTIDE SEQUENCE [LARGE SCALE GENOMIC DNA]</scope>
</reference>
<reference evidence="1" key="1">
    <citation type="submission" date="2023-06" db="EMBL/GenBank/DDBJ databases">
        <authorList>
            <person name="Kurt Z."/>
        </authorList>
    </citation>
    <scope>NUCLEOTIDE SEQUENCE</scope>
</reference>
<accession>A0AA86U4U9</accession>
<dbReference type="EMBL" id="CAXDID020000071">
    <property type="protein sequence ID" value="CAL6014658.1"/>
    <property type="molecule type" value="Genomic_DNA"/>
</dbReference>
<dbReference type="EMBL" id="CATOUU010000653">
    <property type="protein sequence ID" value="CAI9937962.1"/>
    <property type="molecule type" value="Genomic_DNA"/>
</dbReference>
<proteinExistence type="predicted"/>
<gene>
    <name evidence="2" type="ORF">HINF_LOCUS24373</name>
    <name evidence="1" type="ORF">HINF_LOCUS25607</name>
</gene>
<keyword evidence="3" id="KW-1185">Reference proteome</keyword>
<evidence type="ECO:0000313" key="1">
    <source>
        <dbReference type="EMBL" id="CAI9937962.1"/>
    </source>
</evidence>
<name>A0AA86U4U9_9EUKA</name>
<comment type="caution">
    <text evidence="1">The sequence shown here is derived from an EMBL/GenBank/DDBJ whole genome shotgun (WGS) entry which is preliminary data.</text>
</comment>
<evidence type="ECO:0000313" key="3">
    <source>
        <dbReference type="Proteomes" id="UP001642409"/>
    </source>
</evidence>